<dbReference type="InterPro" id="IPR055927">
    <property type="entry name" value="DUF7504"/>
</dbReference>
<dbReference type="AlphaFoldDB" id="A0A8U0A8Y3"/>
<dbReference type="Proteomes" id="UP000831768">
    <property type="component" value="Plasmid unnamed3"/>
</dbReference>
<keyword evidence="1" id="KW-0614">Plasmid</keyword>
<dbReference type="GeneID" id="71929965"/>
<dbReference type="Pfam" id="PF24336">
    <property type="entry name" value="DUF7504"/>
    <property type="match status" value="1"/>
</dbReference>
<dbReference type="EMBL" id="CP096022">
    <property type="protein sequence ID" value="UPM44938.1"/>
    <property type="molecule type" value="Genomic_DNA"/>
</dbReference>
<protein>
    <submittedName>
        <fullName evidence="1">Uncharacterized protein</fullName>
    </submittedName>
</protein>
<evidence type="ECO:0000313" key="2">
    <source>
        <dbReference type="Proteomes" id="UP000831768"/>
    </source>
</evidence>
<accession>A0A8U0A8Y3</accession>
<gene>
    <name evidence="1" type="ORF">MW046_17920</name>
</gene>
<dbReference type="KEGG" id="haad:MW046_17920"/>
<dbReference type="RefSeq" id="WP_247995592.1">
    <property type="nucleotide sequence ID" value="NZ_CP096022.1"/>
</dbReference>
<evidence type="ECO:0000313" key="1">
    <source>
        <dbReference type="EMBL" id="UPM44938.1"/>
    </source>
</evidence>
<name>A0A8U0A8Y3_9EURY</name>
<reference evidence="1" key="1">
    <citation type="submission" date="2022-04" db="EMBL/GenBank/DDBJ databases">
        <title>Halocatena sp. nov., isolated from a salt lake.</title>
        <authorList>
            <person name="Cui H.-L."/>
        </authorList>
    </citation>
    <scope>NUCLEOTIDE SEQUENCE</scope>
    <source>
        <strain evidence="1">AD-1</strain>
        <plasmid evidence="1">unnamed3</plasmid>
    </source>
</reference>
<keyword evidence="2" id="KW-1185">Reference proteome</keyword>
<sequence length="228" mass="24806">MTGHSESSLDPETVQIEAFPKELPPKSTVLIVGSDEPAVCTIGLQALAQYGHAEDRGLVVTTTRSAATTLDTYTTVHPDSDRPSLAFVDTASEHQYVSAPYRDTPVVFVPSPTDIERVVMALSELTEHLPSLEGRHLLIRSLTPLLMATSTARVCTILDRITELPTGTGRCFLGVDYTAHDETTITTLIERVDGVLWILGPVDGQFDCEYWPANSHCRQALTELDGNG</sequence>
<organism evidence="1 2">
    <name type="scientific">Halocatena salina</name>
    <dbReference type="NCBI Taxonomy" id="2934340"/>
    <lineage>
        <taxon>Archaea</taxon>
        <taxon>Methanobacteriati</taxon>
        <taxon>Methanobacteriota</taxon>
        <taxon>Stenosarchaea group</taxon>
        <taxon>Halobacteria</taxon>
        <taxon>Halobacteriales</taxon>
        <taxon>Natronomonadaceae</taxon>
        <taxon>Halocatena</taxon>
    </lineage>
</organism>
<proteinExistence type="predicted"/>
<geneLocation type="plasmid" evidence="1 2">
    <name>unnamed3</name>
</geneLocation>